<proteinExistence type="predicted"/>
<protein>
    <submittedName>
        <fullName evidence="6">Amino acid permease</fullName>
    </submittedName>
</protein>
<keyword evidence="7" id="KW-1185">Reference proteome</keyword>
<evidence type="ECO:0000256" key="4">
    <source>
        <dbReference type="ARBA" id="ARBA00023136"/>
    </source>
</evidence>
<dbReference type="EMBL" id="JAGIYQ010000005">
    <property type="protein sequence ID" value="MBP0725336.1"/>
    <property type="molecule type" value="Genomic_DNA"/>
</dbReference>
<gene>
    <name evidence="6" type="ORF">J5Y03_09050</name>
</gene>
<reference evidence="6" key="1">
    <citation type="submission" date="2021-04" db="EMBL/GenBank/DDBJ databases">
        <title>Genome seq and assembly of Bacillus sp.</title>
        <authorList>
            <person name="Chhetri G."/>
        </authorList>
    </citation>
    <scope>NUCLEOTIDE SEQUENCE</scope>
    <source>
        <strain evidence="6">RG28</strain>
    </source>
</reference>
<dbReference type="Pfam" id="PF13520">
    <property type="entry name" value="AA_permease_2"/>
    <property type="match status" value="1"/>
</dbReference>
<dbReference type="InterPro" id="IPR050598">
    <property type="entry name" value="AminoAcid_Transporter"/>
</dbReference>
<dbReference type="AlphaFoldDB" id="A0A940NR43"/>
<feature type="transmembrane region" description="Helical" evidence="5">
    <location>
        <begin position="229"/>
        <end position="252"/>
    </location>
</feature>
<evidence type="ECO:0000256" key="3">
    <source>
        <dbReference type="ARBA" id="ARBA00022989"/>
    </source>
</evidence>
<evidence type="ECO:0000313" key="7">
    <source>
        <dbReference type="Proteomes" id="UP000682134"/>
    </source>
</evidence>
<keyword evidence="2 5" id="KW-0812">Transmembrane</keyword>
<feature type="transmembrane region" description="Helical" evidence="5">
    <location>
        <begin position="153"/>
        <end position="175"/>
    </location>
</feature>
<feature type="transmembrane region" description="Helical" evidence="5">
    <location>
        <begin position="387"/>
        <end position="406"/>
    </location>
</feature>
<feature type="transmembrane region" description="Helical" evidence="5">
    <location>
        <begin position="127"/>
        <end position="146"/>
    </location>
</feature>
<comment type="caution">
    <text evidence="6">The sequence shown here is derived from an EMBL/GenBank/DDBJ whole genome shotgun (WGS) entry which is preliminary data.</text>
</comment>
<feature type="transmembrane region" description="Helical" evidence="5">
    <location>
        <begin position="12"/>
        <end position="32"/>
    </location>
</feature>
<feature type="transmembrane region" description="Helical" evidence="5">
    <location>
        <begin position="330"/>
        <end position="349"/>
    </location>
</feature>
<organism evidence="6 7">
    <name type="scientific">Gottfriedia endophytica</name>
    <dbReference type="NCBI Taxonomy" id="2820819"/>
    <lineage>
        <taxon>Bacteria</taxon>
        <taxon>Bacillati</taxon>
        <taxon>Bacillota</taxon>
        <taxon>Bacilli</taxon>
        <taxon>Bacillales</taxon>
        <taxon>Bacillaceae</taxon>
        <taxon>Gottfriedia</taxon>
    </lineage>
</organism>
<dbReference type="FunFam" id="1.20.1740.10:FF:000051">
    <property type="entry name" value="Amino acid permease"/>
    <property type="match status" value="1"/>
</dbReference>
<evidence type="ECO:0000256" key="5">
    <source>
        <dbReference type="SAM" id="Phobius"/>
    </source>
</evidence>
<feature type="transmembrane region" description="Helical" evidence="5">
    <location>
        <begin position="195"/>
        <end position="217"/>
    </location>
</feature>
<evidence type="ECO:0000256" key="1">
    <source>
        <dbReference type="ARBA" id="ARBA00004141"/>
    </source>
</evidence>
<dbReference type="PANTHER" id="PTHR11785:SF512">
    <property type="entry name" value="SOBREMESA, ISOFORM B"/>
    <property type="match status" value="1"/>
</dbReference>
<dbReference type="InterPro" id="IPR002293">
    <property type="entry name" value="AA/rel_permease1"/>
</dbReference>
<evidence type="ECO:0000313" key="6">
    <source>
        <dbReference type="EMBL" id="MBP0725336.1"/>
    </source>
</evidence>
<keyword evidence="3 5" id="KW-1133">Transmembrane helix</keyword>
<dbReference type="Gene3D" id="1.20.1740.10">
    <property type="entry name" value="Amino acid/polyamine transporter I"/>
    <property type="match status" value="1"/>
</dbReference>
<keyword evidence="4 5" id="KW-0472">Membrane</keyword>
<dbReference type="GO" id="GO:0016020">
    <property type="term" value="C:membrane"/>
    <property type="evidence" value="ECO:0007669"/>
    <property type="project" value="UniProtKB-SubCell"/>
</dbReference>
<feature type="transmembrane region" description="Helical" evidence="5">
    <location>
        <begin position="412"/>
        <end position="431"/>
    </location>
</feature>
<dbReference type="Proteomes" id="UP000682134">
    <property type="component" value="Unassembled WGS sequence"/>
</dbReference>
<sequence length="446" mass="47501">MMDKESHLKKNIGFFVSTSLVIGTVIGSGIFMKPGIVLSSTANSTMALLAWFIGGIITLASGLTIAEVSVKIPKTGGLYVYLEEVYGKIWGFICGWVQTLVYGPAIMGALSLYFGSLVSNFFGFPQSSKLMIGVITIILLGILNLLGTQFGGFIQTITTIGKLIPIILIAVFGIFKGDVSVFNAASGSSQATLSMGAAVLATLFAYDGWMNVGFMAGEMKNPSKTLPRAIISGIVIVMIAYLSVNIAMFHVLPAKEIVKLGPNAAATAASSLFGAFGGKILAIGILISIFGCLNGKLLTFPRVTFAMAERGFLPGAKILSSIHPKFKTPVASTILQILLAIIMMIFWNPDRLSDIAMVAVFLFYGLAFNAVFLLRRKEKGQSSLYKVPLYPLTPIIAIIGTIYIIGSTLINAPVDALISVGIALIGLPIYWKLKGKIKSDQEVKAS</sequence>
<feature type="transmembrane region" description="Helical" evidence="5">
    <location>
        <begin position="355"/>
        <end position="375"/>
    </location>
</feature>
<dbReference type="PANTHER" id="PTHR11785">
    <property type="entry name" value="AMINO ACID TRANSPORTER"/>
    <property type="match status" value="1"/>
</dbReference>
<feature type="transmembrane region" description="Helical" evidence="5">
    <location>
        <begin position="89"/>
        <end position="115"/>
    </location>
</feature>
<accession>A0A940NR43</accession>
<comment type="subcellular location">
    <subcellularLocation>
        <location evidence="1">Membrane</location>
        <topology evidence="1">Multi-pass membrane protein</topology>
    </subcellularLocation>
</comment>
<evidence type="ECO:0000256" key="2">
    <source>
        <dbReference type="ARBA" id="ARBA00022692"/>
    </source>
</evidence>
<feature type="transmembrane region" description="Helical" evidence="5">
    <location>
        <begin position="44"/>
        <end position="68"/>
    </location>
</feature>
<dbReference type="PIRSF" id="PIRSF006060">
    <property type="entry name" value="AA_transporter"/>
    <property type="match status" value="1"/>
</dbReference>
<feature type="transmembrane region" description="Helical" evidence="5">
    <location>
        <begin position="272"/>
        <end position="293"/>
    </location>
</feature>
<name>A0A940NR43_9BACI</name>
<dbReference type="GO" id="GO:0015179">
    <property type="term" value="F:L-amino acid transmembrane transporter activity"/>
    <property type="evidence" value="ECO:0007669"/>
    <property type="project" value="TreeGrafter"/>
</dbReference>